<keyword evidence="1" id="KW-0812">Transmembrane</keyword>
<keyword evidence="1" id="KW-1133">Transmembrane helix</keyword>
<evidence type="ECO:0000256" key="1">
    <source>
        <dbReference type="SAM" id="Phobius"/>
    </source>
</evidence>
<dbReference type="OrthoDB" id="660780at2"/>
<keyword evidence="1" id="KW-0472">Membrane</keyword>
<sequence length="307" mass="36071">MRNRNLILNYIFISCLILLFLNDHFFKYDYSGWFTGKLSDILGVILFPMLLTYLFPLLRQYSVFVAGLLFTLWKSPYSENMIQLYNRVSPVPLHRVVDYTDLMVLVLLPIPYMLIKNTDIIDRFAFKKINPSLVLMPSMLILMSTSPGKRYFEYVPYTGNLYFNNATFDVNRSKDELFSEIKKRNINIQKDTARIIAMNKTMLLNAGEFEQKNLYNLEKIYKVSDDSLKVRIFRLIEKSDAYKINSLQLADQTIWDVQFDMHSKDSNTSTVITVKSARIGETLKAEEVDRKLRKMYKKLLAEKFKTL</sequence>
<evidence type="ECO:0000313" key="2">
    <source>
        <dbReference type="EMBL" id="KXH85183.1"/>
    </source>
</evidence>
<dbReference type="AlphaFoldDB" id="A0A135WJW9"/>
<dbReference type="EMBL" id="LPUR01000001">
    <property type="protein sequence ID" value="KXH85183.1"/>
    <property type="molecule type" value="Genomic_DNA"/>
</dbReference>
<feature type="transmembrane region" description="Helical" evidence="1">
    <location>
        <begin position="6"/>
        <end position="26"/>
    </location>
</feature>
<protein>
    <submittedName>
        <fullName evidence="2">Uncharacterized protein</fullName>
    </submittedName>
</protein>
<dbReference type="RefSeq" id="WP_062648759.1">
    <property type="nucleotide sequence ID" value="NZ_LPUR01000001.1"/>
</dbReference>
<reference evidence="3" key="1">
    <citation type="submission" date="2015-12" db="EMBL/GenBank/DDBJ databases">
        <title>Genome sequence of a biocontrol rhizobacterium Chryseobacterium kwangjuense strain KJ1R5 isolated from pepper (Capsicum annuum L.).</title>
        <authorList>
            <person name="Jeong J.-J."/>
            <person name="Park H."/>
            <person name="Mannaa M."/>
            <person name="Sang M.K."/>
            <person name="Choi I.-G."/>
            <person name="Kim K.D."/>
        </authorList>
    </citation>
    <scope>NUCLEOTIDE SEQUENCE [LARGE SCALE GENOMIC DNA]</scope>
    <source>
        <strain evidence="3">KJ1R5</strain>
    </source>
</reference>
<organism evidence="2 3">
    <name type="scientific">Chryseobacterium kwangjuense</name>
    <dbReference type="NCBI Taxonomy" id="267125"/>
    <lineage>
        <taxon>Bacteria</taxon>
        <taxon>Pseudomonadati</taxon>
        <taxon>Bacteroidota</taxon>
        <taxon>Flavobacteriia</taxon>
        <taxon>Flavobacteriales</taxon>
        <taxon>Weeksellaceae</taxon>
        <taxon>Chryseobacterium group</taxon>
        <taxon>Chryseobacterium</taxon>
    </lineage>
</organism>
<comment type="caution">
    <text evidence="2">The sequence shown here is derived from an EMBL/GenBank/DDBJ whole genome shotgun (WGS) entry which is preliminary data.</text>
</comment>
<dbReference type="Proteomes" id="UP000070513">
    <property type="component" value="Unassembled WGS sequence"/>
</dbReference>
<accession>A0A135WJW9</accession>
<proteinExistence type="predicted"/>
<dbReference type="PROSITE" id="PS51257">
    <property type="entry name" value="PROKAR_LIPOPROTEIN"/>
    <property type="match status" value="1"/>
</dbReference>
<evidence type="ECO:0000313" key="3">
    <source>
        <dbReference type="Proteomes" id="UP000070513"/>
    </source>
</evidence>
<reference evidence="2 3" key="2">
    <citation type="journal article" date="2016" name="Genome Announc.">
        <title>Draft Genome Sequence of a Biocontrol Rhizobacterium, Chryseobacterium kwangjuense Strain KJ1R5, Isolated from Pepper (Capsicum annuum).</title>
        <authorList>
            <person name="Jeong J.J."/>
            <person name="Park H."/>
            <person name="Park B.H."/>
            <person name="Mannaa M."/>
            <person name="Sang M.K."/>
            <person name="Choi I.G."/>
            <person name="Kim K.D."/>
        </authorList>
    </citation>
    <scope>NUCLEOTIDE SEQUENCE [LARGE SCALE GENOMIC DNA]</scope>
    <source>
        <strain evidence="2 3">KJ1R5</strain>
    </source>
</reference>
<name>A0A135WJW9_9FLAO</name>
<gene>
    <name evidence="2" type="ORF">AU378_05370</name>
</gene>
<feature type="transmembrane region" description="Helical" evidence="1">
    <location>
        <begin position="38"/>
        <end position="55"/>
    </location>
</feature>